<comment type="caution">
    <text evidence="2">The sequence shown here is derived from an EMBL/GenBank/DDBJ whole genome shotgun (WGS) entry which is preliminary data.</text>
</comment>
<dbReference type="AlphaFoldDB" id="A0AAW0AZN8"/>
<accession>A0AAW0AZN8</accession>
<feature type="domain" description="YCII-related" evidence="1">
    <location>
        <begin position="19"/>
        <end position="100"/>
    </location>
</feature>
<dbReference type="SUPFAM" id="SSF54909">
    <property type="entry name" value="Dimeric alpha+beta barrel"/>
    <property type="match status" value="1"/>
</dbReference>
<reference evidence="2 3" key="1">
    <citation type="journal article" date="2024" name="J Genomics">
        <title>Draft genome sequencing and assembly of Favolaschia claudopus CIRM-BRFM 2984 isolated from oak limbs.</title>
        <authorList>
            <person name="Navarro D."/>
            <person name="Drula E."/>
            <person name="Chaduli D."/>
            <person name="Cazenave R."/>
            <person name="Ahrendt S."/>
            <person name="Wang J."/>
            <person name="Lipzen A."/>
            <person name="Daum C."/>
            <person name="Barry K."/>
            <person name="Grigoriev I.V."/>
            <person name="Favel A."/>
            <person name="Rosso M.N."/>
            <person name="Martin F."/>
        </authorList>
    </citation>
    <scope>NUCLEOTIDE SEQUENCE [LARGE SCALE GENOMIC DNA]</scope>
    <source>
        <strain evidence="2 3">CIRM-BRFM 2984</strain>
    </source>
</reference>
<dbReference type="InterPro" id="IPR005545">
    <property type="entry name" value="YCII"/>
</dbReference>
<dbReference type="InterPro" id="IPR011008">
    <property type="entry name" value="Dimeric_a/b-barrel"/>
</dbReference>
<dbReference type="Gene3D" id="3.30.70.1060">
    <property type="entry name" value="Dimeric alpha+beta barrel"/>
    <property type="match status" value="1"/>
</dbReference>
<protein>
    <submittedName>
        <fullName evidence="2">YCII domain-containing protein</fullName>
    </submittedName>
</protein>
<dbReference type="PANTHER" id="PTHR33606:SF3">
    <property type="entry name" value="PROTEIN YCII"/>
    <property type="match status" value="1"/>
</dbReference>
<dbReference type="Pfam" id="PF03795">
    <property type="entry name" value="YCII"/>
    <property type="match status" value="1"/>
</dbReference>
<organism evidence="2 3">
    <name type="scientific">Favolaschia claudopus</name>
    <dbReference type="NCBI Taxonomy" id="2862362"/>
    <lineage>
        <taxon>Eukaryota</taxon>
        <taxon>Fungi</taxon>
        <taxon>Dikarya</taxon>
        <taxon>Basidiomycota</taxon>
        <taxon>Agaricomycotina</taxon>
        <taxon>Agaricomycetes</taxon>
        <taxon>Agaricomycetidae</taxon>
        <taxon>Agaricales</taxon>
        <taxon>Marasmiineae</taxon>
        <taxon>Mycenaceae</taxon>
        <taxon>Favolaschia</taxon>
    </lineage>
</organism>
<sequence length="116" mass="12983">MATTTTPARHTFFVYAPDKTDEGATERRLAVREQHLANADRDIKNGTIRAPVGGALLTPESLTGDSKKMIGSMVIYEAETIEEVRRLVEADIYYTAGVWDPERLVILPFIPARPFY</sequence>
<dbReference type="EMBL" id="JAWWNJ010000046">
    <property type="protein sequence ID" value="KAK7018201.1"/>
    <property type="molecule type" value="Genomic_DNA"/>
</dbReference>
<proteinExistence type="predicted"/>
<gene>
    <name evidence="2" type="ORF">R3P38DRAFT_2981730</name>
</gene>
<evidence type="ECO:0000259" key="1">
    <source>
        <dbReference type="Pfam" id="PF03795"/>
    </source>
</evidence>
<dbReference type="Proteomes" id="UP001362999">
    <property type="component" value="Unassembled WGS sequence"/>
</dbReference>
<evidence type="ECO:0000313" key="2">
    <source>
        <dbReference type="EMBL" id="KAK7018201.1"/>
    </source>
</evidence>
<dbReference type="PANTHER" id="PTHR33606">
    <property type="entry name" value="PROTEIN YCII"/>
    <property type="match status" value="1"/>
</dbReference>
<keyword evidence="3" id="KW-1185">Reference proteome</keyword>
<evidence type="ECO:0000313" key="3">
    <source>
        <dbReference type="Proteomes" id="UP001362999"/>
    </source>
</evidence>
<name>A0AAW0AZN8_9AGAR</name>
<dbReference type="InterPro" id="IPR051807">
    <property type="entry name" value="Sec-metab_biosynth-assoc"/>
</dbReference>